<name>A0A218XP17_PUNGR</name>
<reference evidence="11" key="1">
    <citation type="journal article" date="2017" name="Plant J.">
        <title>The pomegranate (Punica granatum L.) genome and the genomics of punicalagin biosynthesis.</title>
        <authorList>
            <person name="Qin G."/>
            <person name="Xu C."/>
            <person name="Ming R."/>
            <person name="Tang H."/>
            <person name="Guyot R."/>
            <person name="Kramer E.M."/>
            <person name="Hu Y."/>
            <person name="Yi X."/>
            <person name="Qi Y."/>
            <person name="Xu X."/>
            <person name="Gao Z."/>
            <person name="Pan H."/>
            <person name="Jian J."/>
            <person name="Tian Y."/>
            <person name="Yue Z."/>
            <person name="Xu Y."/>
        </authorList>
    </citation>
    <scope>NUCLEOTIDE SEQUENCE [LARGE SCALE GENOMIC DNA]</scope>
    <source>
        <strain evidence="11">cv. Dabenzi</strain>
    </source>
</reference>
<dbReference type="GO" id="GO:0005737">
    <property type="term" value="C:cytoplasm"/>
    <property type="evidence" value="ECO:0007669"/>
    <property type="project" value="UniProtKB-ARBA"/>
</dbReference>
<evidence type="ECO:0000256" key="4">
    <source>
        <dbReference type="ARBA" id="ARBA00055723"/>
    </source>
</evidence>
<dbReference type="InterPro" id="IPR001977">
    <property type="entry name" value="Depp_CoAkinase"/>
</dbReference>
<evidence type="ECO:0000256" key="6">
    <source>
        <dbReference type="ARBA" id="ARBA00066359"/>
    </source>
</evidence>
<dbReference type="EC" id="2.7.1.24" evidence="6"/>
<dbReference type="Pfam" id="PF01121">
    <property type="entry name" value="CoaE"/>
    <property type="match status" value="1"/>
</dbReference>
<comment type="function">
    <text evidence="4">Catalyzes the phosphorylation of the 3'-hydroxyl group of dephosphocoenzyme A to form coenzyme A.</text>
</comment>
<keyword evidence="2" id="KW-0547">Nucleotide-binding</keyword>
<accession>A0A218XP17</accession>
<keyword evidence="3" id="KW-0067">ATP-binding</keyword>
<evidence type="ECO:0000313" key="11">
    <source>
        <dbReference type="Proteomes" id="UP000197138"/>
    </source>
</evidence>
<dbReference type="GO" id="GO:0015937">
    <property type="term" value="P:coenzyme A biosynthetic process"/>
    <property type="evidence" value="ECO:0007669"/>
    <property type="project" value="InterPro"/>
</dbReference>
<dbReference type="GO" id="GO:0004140">
    <property type="term" value="F:dephospho-CoA kinase activity"/>
    <property type="evidence" value="ECO:0007669"/>
    <property type="project" value="UniProtKB-EC"/>
</dbReference>
<evidence type="ECO:0000256" key="3">
    <source>
        <dbReference type="ARBA" id="ARBA00022840"/>
    </source>
</evidence>
<dbReference type="PANTHER" id="PTHR36368">
    <property type="entry name" value="ATP-DEPENDENT CASEINOLYTIC PROTEASE/CROTONASE FAMILY PROTEIN"/>
    <property type="match status" value="1"/>
</dbReference>
<feature type="region of interest" description="Disordered" evidence="9">
    <location>
        <begin position="682"/>
        <end position="701"/>
    </location>
</feature>
<sequence>MRIVGLTGGIGSGKSTVSNLFKSHGVPVVDADVVARDVLKKGTGGWKEVVTAFGEQILQDDGEVDRPKLGQIVFSDPSKRQLLNRLLAPYISSGIIKEILKLWLKGSKVIVLDIPLLFEVKMDRWTKPIIVVWVDPETQLRRLMARDGSNEEDARNRIEAQMPLDLKRSQADIVIDNTGSMDDLNERFKEVCKEVTRPLTWKEFALSRQGALLAFFSVVVGVVALNKASNEPPDIRNWFSSYVYESPDLGSVQSLLASLPKERMRQSNSFVPEDGQRKEEENSADFGNVRETGRAGAHENADSSLSGGSEISEVPDSLQPDTQLSEPPDIRNWFSSYVYESPLLSIDLGEDSSNQIGHDKEGCVDERRNKEQASGDFRDEKHCRDVSIADAEMLCCDDLATSTKSSFANKQHCNQYLPKSGDSSDSSSQLSEPPNLSDWFSSYVYESPELNTAEGFRESFLEQKESQNDEFTTQGCNRDKRKNLSCASAKIDETDLWEKSGSSNCCCKDAKQTRHSPSQEQGELIKKENLSARDIPTFKRVSTGYLESEVAMEHNRSPQVNVEGSWLSKSGAKKNLKTNSIEEPNFITLHVDSVDQAPMSNPGVRSLDKENERADTNSSGFVSVKKRASRSNDENDSRRPWSVLNECSSTKQTASHVTTEDVIKRRPLSEMTNLQDHSDVLGSAGKWKCPQKSKPNLGPPMKQLRLEKWVHLTGRSQ</sequence>
<dbReference type="PANTHER" id="PTHR36368:SF1">
    <property type="entry name" value="ATP-DEPENDENT CASEINOLYTIC PROTEASE_CROTONASE FAMILY PROTEIN"/>
    <property type="match status" value="1"/>
</dbReference>
<evidence type="ECO:0000313" key="10">
    <source>
        <dbReference type="EMBL" id="OWM86406.1"/>
    </source>
</evidence>
<dbReference type="Gene3D" id="3.40.50.300">
    <property type="entry name" value="P-loop containing nucleotide triphosphate hydrolases"/>
    <property type="match status" value="1"/>
</dbReference>
<evidence type="ECO:0000256" key="2">
    <source>
        <dbReference type="ARBA" id="ARBA00022741"/>
    </source>
</evidence>
<evidence type="ECO:0000256" key="1">
    <source>
        <dbReference type="ARBA" id="ARBA00009018"/>
    </source>
</evidence>
<evidence type="ECO:0000256" key="9">
    <source>
        <dbReference type="SAM" id="MobiDB-lite"/>
    </source>
</evidence>
<gene>
    <name evidence="10" type="ORF">CDL15_Pgr021492</name>
</gene>
<organism evidence="10 11">
    <name type="scientific">Punica granatum</name>
    <name type="common">Pomegranate</name>
    <dbReference type="NCBI Taxonomy" id="22663"/>
    <lineage>
        <taxon>Eukaryota</taxon>
        <taxon>Viridiplantae</taxon>
        <taxon>Streptophyta</taxon>
        <taxon>Embryophyta</taxon>
        <taxon>Tracheophyta</taxon>
        <taxon>Spermatophyta</taxon>
        <taxon>Magnoliopsida</taxon>
        <taxon>eudicotyledons</taxon>
        <taxon>Gunneridae</taxon>
        <taxon>Pentapetalae</taxon>
        <taxon>rosids</taxon>
        <taxon>malvids</taxon>
        <taxon>Myrtales</taxon>
        <taxon>Lythraceae</taxon>
        <taxon>Punica</taxon>
    </lineage>
</organism>
<comment type="caution">
    <text evidence="10">The sequence shown here is derived from an EMBL/GenBank/DDBJ whole genome shotgun (WGS) entry which is preliminary data.</text>
</comment>
<comment type="similarity">
    <text evidence="1">Belongs to the CoaE family.</text>
</comment>
<dbReference type="AlphaFoldDB" id="A0A218XP17"/>
<evidence type="ECO:0000256" key="8">
    <source>
        <dbReference type="ARBA" id="ARBA00076292"/>
    </source>
</evidence>
<protein>
    <recommendedName>
        <fullName evidence="7">Dephospho-CoA kinase</fullName>
        <ecNumber evidence="6">2.7.1.24</ecNumber>
    </recommendedName>
    <alternativeName>
        <fullName evidence="8">Dephosphocoenzyme A kinase</fullName>
    </alternativeName>
</protein>
<dbReference type="PROSITE" id="PS51219">
    <property type="entry name" value="DPCK"/>
    <property type="match status" value="1"/>
</dbReference>
<dbReference type="InterPro" id="IPR027417">
    <property type="entry name" value="P-loop_NTPase"/>
</dbReference>
<dbReference type="HAMAP" id="MF_00376">
    <property type="entry name" value="Dephospho_CoA_kinase"/>
    <property type="match status" value="1"/>
</dbReference>
<dbReference type="NCBIfam" id="TIGR00152">
    <property type="entry name" value="dephospho-CoA kinase"/>
    <property type="match status" value="1"/>
</dbReference>
<feature type="compositionally biased region" description="Basic and acidic residues" evidence="9">
    <location>
        <begin position="357"/>
        <end position="380"/>
    </location>
</feature>
<dbReference type="SUPFAM" id="SSF52540">
    <property type="entry name" value="P-loop containing nucleoside triphosphate hydrolases"/>
    <property type="match status" value="1"/>
</dbReference>
<feature type="region of interest" description="Disordered" evidence="9">
    <location>
        <begin position="350"/>
        <end position="380"/>
    </location>
</feature>
<dbReference type="GO" id="GO:0005524">
    <property type="term" value="F:ATP binding"/>
    <property type="evidence" value="ECO:0007669"/>
    <property type="project" value="UniProtKB-KW"/>
</dbReference>
<feature type="region of interest" description="Disordered" evidence="9">
    <location>
        <begin position="263"/>
        <end position="329"/>
    </location>
</feature>
<feature type="compositionally biased region" description="Basic and acidic residues" evidence="9">
    <location>
        <begin position="630"/>
        <end position="639"/>
    </location>
</feature>
<feature type="compositionally biased region" description="Basic and acidic residues" evidence="9">
    <location>
        <begin position="606"/>
        <end position="615"/>
    </location>
</feature>
<feature type="region of interest" description="Disordered" evidence="9">
    <location>
        <begin position="595"/>
        <end position="641"/>
    </location>
</feature>
<dbReference type="FunFam" id="3.40.50.300:FF:000485">
    <property type="entry name" value="Dephospho-CoA kinase CAB5"/>
    <property type="match status" value="1"/>
</dbReference>
<dbReference type="EMBL" id="MTKT01001084">
    <property type="protein sequence ID" value="OWM86406.1"/>
    <property type="molecule type" value="Genomic_DNA"/>
</dbReference>
<evidence type="ECO:0000256" key="5">
    <source>
        <dbReference type="ARBA" id="ARBA00060696"/>
    </source>
</evidence>
<feature type="compositionally biased region" description="Basic and acidic residues" evidence="9">
    <location>
        <begin position="291"/>
        <end position="301"/>
    </location>
</feature>
<comment type="pathway">
    <text evidence="5">Cofactor biosynthesis; coenzyme A biosynthesis; CoA from (R)-pantothenate: step 5/5.</text>
</comment>
<dbReference type="Proteomes" id="UP000197138">
    <property type="component" value="Unassembled WGS sequence"/>
</dbReference>
<evidence type="ECO:0000256" key="7">
    <source>
        <dbReference type="ARBA" id="ARBA00069592"/>
    </source>
</evidence>
<dbReference type="CDD" id="cd02022">
    <property type="entry name" value="DPCK"/>
    <property type="match status" value="1"/>
</dbReference>
<proteinExistence type="inferred from homology"/>